<evidence type="ECO:0000313" key="3">
    <source>
        <dbReference type="Proteomes" id="UP000002051"/>
    </source>
</evidence>
<dbReference type="Proteomes" id="UP000002051">
    <property type="component" value="Chromosome 6"/>
</dbReference>
<dbReference type="EnsemblPlants" id="AES75641">
    <property type="protein sequence ID" value="AES75641"/>
    <property type="gene ID" value="MTR_6g052450"/>
</dbReference>
<accession>G7KLH2</accession>
<reference evidence="2" key="3">
    <citation type="submission" date="2015-04" db="UniProtKB">
        <authorList>
            <consortium name="EnsemblPlants"/>
        </authorList>
    </citation>
    <scope>IDENTIFICATION</scope>
    <source>
        <strain evidence="2">cv. Jemalong A17</strain>
    </source>
</reference>
<evidence type="ECO:0000313" key="1">
    <source>
        <dbReference type="EMBL" id="AES75641.1"/>
    </source>
</evidence>
<sequence>MLSLSNSPLLIAKPYQQINISNKRSIVVQDLYPRVWKTNKKIGTISKAAKLVQSIAKTLPYKEVTASFGETMADIPSLFICELVFWGGLFLLVKVIKIDVFVESWVTEKLLIGSIKIHDRVVKYRPYWIAVLDILTTSMRNL</sequence>
<protein>
    <submittedName>
        <fullName evidence="1 2">Uncharacterized protein</fullName>
    </submittedName>
</protein>
<dbReference type="EMBL" id="CM001222">
    <property type="protein sequence ID" value="AES75641.1"/>
    <property type="molecule type" value="Genomic_DNA"/>
</dbReference>
<name>G7KLH2_MEDTR</name>
<dbReference type="AlphaFoldDB" id="G7KLH2"/>
<organism evidence="1 3">
    <name type="scientific">Medicago truncatula</name>
    <name type="common">Barrel medic</name>
    <name type="synonym">Medicago tribuloides</name>
    <dbReference type="NCBI Taxonomy" id="3880"/>
    <lineage>
        <taxon>Eukaryota</taxon>
        <taxon>Viridiplantae</taxon>
        <taxon>Streptophyta</taxon>
        <taxon>Embryophyta</taxon>
        <taxon>Tracheophyta</taxon>
        <taxon>Spermatophyta</taxon>
        <taxon>Magnoliopsida</taxon>
        <taxon>eudicotyledons</taxon>
        <taxon>Gunneridae</taxon>
        <taxon>Pentapetalae</taxon>
        <taxon>rosids</taxon>
        <taxon>fabids</taxon>
        <taxon>Fabales</taxon>
        <taxon>Fabaceae</taxon>
        <taxon>Papilionoideae</taxon>
        <taxon>50 kb inversion clade</taxon>
        <taxon>NPAAA clade</taxon>
        <taxon>Hologalegina</taxon>
        <taxon>IRL clade</taxon>
        <taxon>Trifolieae</taxon>
        <taxon>Medicago</taxon>
    </lineage>
</organism>
<reference evidence="1 3" key="1">
    <citation type="journal article" date="2011" name="Nature">
        <title>The Medicago genome provides insight into the evolution of rhizobial symbioses.</title>
        <authorList>
            <person name="Young N.D."/>
            <person name="Debelle F."/>
            <person name="Oldroyd G.E."/>
            <person name="Geurts R."/>
            <person name="Cannon S.B."/>
            <person name="Udvardi M.K."/>
            <person name="Benedito V.A."/>
            <person name="Mayer K.F."/>
            <person name="Gouzy J."/>
            <person name="Schoof H."/>
            <person name="Van de Peer Y."/>
            <person name="Proost S."/>
            <person name="Cook D.R."/>
            <person name="Meyers B.C."/>
            <person name="Spannagl M."/>
            <person name="Cheung F."/>
            <person name="De Mita S."/>
            <person name="Krishnakumar V."/>
            <person name="Gundlach H."/>
            <person name="Zhou S."/>
            <person name="Mudge J."/>
            <person name="Bharti A.K."/>
            <person name="Murray J.D."/>
            <person name="Naoumkina M.A."/>
            <person name="Rosen B."/>
            <person name="Silverstein K.A."/>
            <person name="Tang H."/>
            <person name="Rombauts S."/>
            <person name="Zhao P.X."/>
            <person name="Zhou P."/>
            <person name="Barbe V."/>
            <person name="Bardou P."/>
            <person name="Bechner M."/>
            <person name="Bellec A."/>
            <person name="Berger A."/>
            <person name="Berges H."/>
            <person name="Bidwell S."/>
            <person name="Bisseling T."/>
            <person name="Choisne N."/>
            <person name="Couloux A."/>
            <person name="Denny R."/>
            <person name="Deshpande S."/>
            <person name="Dai X."/>
            <person name="Doyle J.J."/>
            <person name="Dudez A.M."/>
            <person name="Farmer A.D."/>
            <person name="Fouteau S."/>
            <person name="Franken C."/>
            <person name="Gibelin C."/>
            <person name="Gish J."/>
            <person name="Goldstein S."/>
            <person name="Gonzalez A.J."/>
            <person name="Green P.J."/>
            <person name="Hallab A."/>
            <person name="Hartog M."/>
            <person name="Hua A."/>
            <person name="Humphray S.J."/>
            <person name="Jeong D.H."/>
            <person name="Jing Y."/>
            <person name="Jocker A."/>
            <person name="Kenton S.M."/>
            <person name="Kim D.J."/>
            <person name="Klee K."/>
            <person name="Lai H."/>
            <person name="Lang C."/>
            <person name="Lin S."/>
            <person name="Macmil S.L."/>
            <person name="Magdelenat G."/>
            <person name="Matthews L."/>
            <person name="McCorrison J."/>
            <person name="Monaghan E.L."/>
            <person name="Mun J.H."/>
            <person name="Najar F.Z."/>
            <person name="Nicholson C."/>
            <person name="Noirot C."/>
            <person name="O'Bleness M."/>
            <person name="Paule C.R."/>
            <person name="Poulain J."/>
            <person name="Prion F."/>
            <person name="Qin B."/>
            <person name="Qu C."/>
            <person name="Retzel E.F."/>
            <person name="Riddle C."/>
            <person name="Sallet E."/>
            <person name="Samain S."/>
            <person name="Samson N."/>
            <person name="Sanders I."/>
            <person name="Saurat O."/>
            <person name="Scarpelli C."/>
            <person name="Schiex T."/>
            <person name="Segurens B."/>
            <person name="Severin A.J."/>
            <person name="Sherrier D.J."/>
            <person name="Shi R."/>
            <person name="Sims S."/>
            <person name="Singer S.R."/>
            <person name="Sinharoy S."/>
            <person name="Sterck L."/>
            <person name="Viollet A."/>
            <person name="Wang B.B."/>
            <person name="Wang K."/>
            <person name="Wang M."/>
            <person name="Wang X."/>
            <person name="Warfsmann J."/>
            <person name="Weissenbach J."/>
            <person name="White D.D."/>
            <person name="White J.D."/>
            <person name="Wiley G.B."/>
            <person name="Wincker P."/>
            <person name="Xing Y."/>
            <person name="Yang L."/>
            <person name="Yao Z."/>
            <person name="Ying F."/>
            <person name="Zhai J."/>
            <person name="Zhou L."/>
            <person name="Zuber A."/>
            <person name="Denarie J."/>
            <person name="Dixon R.A."/>
            <person name="May G.D."/>
            <person name="Schwartz D.C."/>
            <person name="Rogers J."/>
            <person name="Quetier F."/>
            <person name="Town C.D."/>
            <person name="Roe B.A."/>
        </authorList>
    </citation>
    <scope>NUCLEOTIDE SEQUENCE [LARGE SCALE GENOMIC DNA]</scope>
    <source>
        <strain evidence="1">A17</strain>
        <strain evidence="2 3">cv. Jemalong A17</strain>
    </source>
</reference>
<dbReference type="PaxDb" id="3880-AES75641"/>
<gene>
    <name evidence="1" type="ordered locus">MTR_6g052450</name>
</gene>
<evidence type="ECO:0000313" key="2">
    <source>
        <dbReference type="EnsemblPlants" id="AES75641"/>
    </source>
</evidence>
<dbReference type="HOGENOM" id="CLU_1818726_0_0_1"/>
<proteinExistence type="predicted"/>
<keyword evidence="3" id="KW-1185">Reference proteome</keyword>
<reference evidence="1 3" key="2">
    <citation type="journal article" date="2014" name="BMC Genomics">
        <title>An improved genome release (version Mt4.0) for the model legume Medicago truncatula.</title>
        <authorList>
            <person name="Tang H."/>
            <person name="Krishnakumar V."/>
            <person name="Bidwell S."/>
            <person name="Rosen B."/>
            <person name="Chan A."/>
            <person name="Zhou S."/>
            <person name="Gentzbittel L."/>
            <person name="Childs K.L."/>
            <person name="Yandell M."/>
            <person name="Gundlach H."/>
            <person name="Mayer K.F."/>
            <person name="Schwartz D.C."/>
            <person name="Town C.D."/>
        </authorList>
    </citation>
    <scope>GENOME REANNOTATION</scope>
    <source>
        <strain evidence="2 3">cv. Jemalong A17</strain>
    </source>
</reference>